<evidence type="ECO:0000256" key="8">
    <source>
        <dbReference type="ARBA" id="ARBA00023136"/>
    </source>
</evidence>
<feature type="transmembrane region" description="Helical" evidence="10">
    <location>
        <begin position="150"/>
        <end position="169"/>
    </location>
</feature>
<feature type="transmembrane region" description="Helical" evidence="10">
    <location>
        <begin position="991"/>
        <end position="1013"/>
    </location>
</feature>
<protein>
    <submittedName>
        <fullName evidence="13">p-loop containing nucleoside triphosphate hydrolase protein</fullName>
    </submittedName>
</protein>
<reference evidence="13 14" key="1">
    <citation type="journal article" date="2014" name="BMC Genomics">
        <title>Genome sequencing of four Aureobasidium pullulans varieties: biotechnological potential, stress tolerance, and description of new species.</title>
        <authorList>
            <person name="Gostin Ar C."/>
            <person name="Ohm R.A."/>
            <person name="Kogej T."/>
            <person name="Sonjak S."/>
            <person name="Turk M."/>
            <person name="Zajc J."/>
            <person name="Zalar P."/>
            <person name="Grube M."/>
            <person name="Sun H."/>
            <person name="Han J."/>
            <person name="Sharma A."/>
            <person name="Chiniquy J."/>
            <person name="Ngan C.Y."/>
            <person name="Lipzen A."/>
            <person name="Barry K."/>
            <person name="Grigoriev I.V."/>
            <person name="Gunde-Cimerman N."/>
        </authorList>
    </citation>
    <scope>NUCLEOTIDE SEQUENCE [LARGE SCALE GENOMIC DNA]</scope>
    <source>
        <strain evidence="13 14">CBS 147.97</strain>
    </source>
</reference>
<feature type="transmembrane region" description="Helical" evidence="10">
    <location>
        <begin position="875"/>
        <end position="897"/>
    </location>
</feature>
<dbReference type="InterPro" id="IPR050173">
    <property type="entry name" value="ABC_transporter_C-like"/>
</dbReference>
<gene>
    <name evidence="13" type="ORF">M436DRAFT_75802</name>
</gene>
<dbReference type="EMBL" id="KL584720">
    <property type="protein sequence ID" value="KEQ69632.1"/>
    <property type="molecule type" value="Genomic_DNA"/>
</dbReference>
<dbReference type="GeneID" id="25415731"/>
<dbReference type="PANTHER" id="PTHR24223:SF399">
    <property type="entry name" value="ABC TRANSPORTER ATNG"/>
    <property type="match status" value="1"/>
</dbReference>
<feature type="transmembrane region" description="Helical" evidence="10">
    <location>
        <begin position="263"/>
        <end position="284"/>
    </location>
</feature>
<feature type="region of interest" description="Disordered" evidence="9">
    <location>
        <begin position="833"/>
        <end position="857"/>
    </location>
</feature>
<dbReference type="STRING" id="1043004.A0A074WIM5"/>
<sequence>MPVRSTSIAISRSVSCSDPSFGPTSCARSFDFTLAFEQSILSILPSCLILLAVLPRIYQLFQHQSKAERQTRLALKLSLAAVNIVLQLGLLVSWCKTSKIRILTAVPSSVLGLVDSVMMLCLSGLEDMKSTRPSSLINARTLFLIRQKEIAVILTLSICTRIVLLFLEGKSKTSYLKPPFKQYPPEARSGIWNLSFVWWLNQLLLTGFQKLITTNDLFGTEPSLKSSCVGQRLKVVWEKCVEATDHQDTRFLLPRAVFAMLQWHLVVAAIPRLCLVGFTSAQPFLISTVLKYVDQPVSQSTSAYAYGLIGATFLIYMGIAISSVLSRQCFDRIVMRFRGAMISLIYSQTLELPQTPLSEGAALTLISTDLDNIIEFLENICSLWAFVLEISIGIWLLERILGVACIVPVIVVLGKSSSIRNSKSPRLTRFRSLCCRTDLAHILGSLKSIKLSGFADAVSTDLQAQRVEELQISRPFFKGILWLNLLTSLPAIWSPFVTFLSDSVDVVKVFTSLSVINIMTASAGKLLTLLPQIAAALGCFQRIQRYLLSERFVDRQILQTEKSSSTQGGSETTRLELELELRAIPKNYPTPTINFDMITLAPTVASLTTKAEIRASFRTPAGCMVALVGPTGSGKTTLLKAILGEIPCRSGNLSVGTRSIAYCAQDPFILNGSVESKVCGLSTMEFSATWYQKVLEACNLDQDIRAWEDRDMTIVGSKGVSLSGGQKQRLALARAVYSQRSLVLLDDSLSALDNHTRSTVISRLFSRTGIFRKLGFTVVLTAHSVHDVKFADQIVILKSEGDTTVHNSYEHALANETFSYDAKDIREADDEQQSDLSTFGRVEPEPEPEPSKQEVVDTKLQDSIRRTGDAQLYTFYFQTIGLPLLGVFLSATTLSIFTENFSQVWLNWWAAANGKQMPKYLPVYAGLLLTATVSAPICLYIMFLRIMPKSAAELHWKLLRTVFDAPLAFLTAVDSGVTLNRFSQDMSLVDLALPIALSTFVMTCFACVAKICLIATGSSYMAISIPFTLCTVAIIQHIYLKTTRQLRHLDLENKSPLFSHLTEAVEGLATIRAFGWQSEAITKNDEHLDYSQRPYYMLFCVQRWLGLVLDLIVAALAVLVVTLAVKLRSDTRTGLLGVALNNVLSFNQALSAMVTAWTSLETSLGAIARVKSFASTTPSENSPDCHLAPPSSWPSQGVIQIQNISVRYKERGFALKDVNLAFNHGEKIGICGRSGSGKSSLISAMLRAVPPATGTILIDGIDISTLDGDILRHKLITVPQDSFTLPGTVRYNVDPVNESSDAAIKAACEKVGIWTALQERGGLDAILLDHPLSQGEQQLFCLARGLLRKSPVLILDEATSSVDSKINLQIQNVIEEQFADCTVITVAHRLKTILSSDRIVLLQRGRVLEFDTPRNLLASDSMFRRLYRSAPTT</sequence>
<dbReference type="Gene3D" id="1.20.1560.10">
    <property type="entry name" value="ABC transporter type 1, transmembrane domain"/>
    <property type="match status" value="2"/>
</dbReference>
<dbReference type="SUPFAM" id="SSF52540">
    <property type="entry name" value="P-loop containing nucleoside triphosphate hydrolases"/>
    <property type="match status" value="2"/>
</dbReference>
<evidence type="ECO:0000256" key="2">
    <source>
        <dbReference type="ARBA" id="ARBA00022448"/>
    </source>
</evidence>
<feature type="transmembrane region" description="Helical" evidence="10">
    <location>
        <begin position="1020"/>
        <end position="1039"/>
    </location>
</feature>
<feature type="transmembrane region" description="Helical" evidence="10">
    <location>
        <begin position="516"/>
        <end position="540"/>
    </location>
</feature>
<feature type="transmembrane region" description="Helical" evidence="10">
    <location>
        <begin position="73"/>
        <end position="94"/>
    </location>
</feature>
<dbReference type="Proteomes" id="UP000027730">
    <property type="component" value="Unassembled WGS sequence"/>
</dbReference>
<dbReference type="CDD" id="cd03244">
    <property type="entry name" value="ABCC_MRP_domain2"/>
    <property type="match status" value="1"/>
</dbReference>
<dbReference type="Pfam" id="PF00005">
    <property type="entry name" value="ABC_tran"/>
    <property type="match status" value="2"/>
</dbReference>
<feature type="domain" description="ABC transporter" evidence="11">
    <location>
        <begin position="1199"/>
        <end position="1429"/>
    </location>
</feature>
<dbReference type="SUPFAM" id="SSF90123">
    <property type="entry name" value="ABC transporter transmembrane region"/>
    <property type="match status" value="2"/>
</dbReference>
<feature type="transmembrane region" description="Helical" evidence="10">
    <location>
        <begin position="923"/>
        <end position="946"/>
    </location>
</feature>
<dbReference type="Gene3D" id="3.40.50.300">
    <property type="entry name" value="P-loop containing nucleotide triphosphate hydrolases"/>
    <property type="match status" value="2"/>
</dbReference>
<name>A0A074WIM5_9PEZI</name>
<evidence type="ECO:0000256" key="4">
    <source>
        <dbReference type="ARBA" id="ARBA00022692"/>
    </source>
</evidence>
<feature type="transmembrane region" description="Helical" evidence="10">
    <location>
        <begin position="476"/>
        <end position="496"/>
    </location>
</feature>
<dbReference type="GO" id="GO:0016887">
    <property type="term" value="F:ATP hydrolysis activity"/>
    <property type="evidence" value="ECO:0007669"/>
    <property type="project" value="InterPro"/>
</dbReference>
<feature type="transmembrane region" description="Helical" evidence="10">
    <location>
        <begin position="1104"/>
        <end position="1125"/>
    </location>
</feature>
<feature type="domain" description="ABC transmembrane type-1" evidence="12">
    <location>
        <begin position="879"/>
        <end position="1162"/>
    </location>
</feature>
<dbReference type="PROSITE" id="PS50893">
    <property type="entry name" value="ABC_TRANSPORTER_2"/>
    <property type="match status" value="2"/>
</dbReference>
<evidence type="ECO:0000259" key="12">
    <source>
        <dbReference type="PROSITE" id="PS50929"/>
    </source>
</evidence>
<evidence type="ECO:0000256" key="5">
    <source>
        <dbReference type="ARBA" id="ARBA00022741"/>
    </source>
</evidence>
<feature type="domain" description="ABC transmembrane type-1" evidence="12">
    <location>
        <begin position="273"/>
        <end position="397"/>
    </location>
</feature>
<dbReference type="PROSITE" id="PS50929">
    <property type="entry name" value="ABC_TM1F"/>
    <property type="match status" value="2"/>
</dbReference>
<dbReference type="SMART" id="SM00382">
    <property type="entry name" value="AAA"/>
    <property type="match status" value="2"/>
</dbReference>
<comment type="subcellular location">
    <subcellularLocation>
        <location evidence="1">Cell membrane</location>
        <topology evidence="1">Multi-pass membrane protein</topology>
    </subcellularLocation>
</comment>
<dbReference type="RefSeq" id="XP_013423962.1">
    <property type="nucleotide sequence ID" value="XM_013568508.1"/>
</dbReference>
<evidence type="ECO:0000256" key="1">
    <source>
        <dbReference type="ARBA" id="ARBA00004651"/>
    </source>
</evidence>
<evidence type="ECO:0000256" key="9">
    <source>
        <dbReference type="SAM" id="MobiDB-lite"/>
    </source>
</evidence>
<keyword evidence="14" id="KW-1185">Reference proteome</keyword>
<keyword evidence="6" id="KW-0067">ATP-binding</keyword>
<evidence type="ECO:0000256" key="3">
    <source>
        <dbReference type="ARBA" id="ARBA00022475"/>
    </source>
</evidence>
<dbReference type="InterPro" id="IPR003593">
    <property type="entry name" value="AAA+_ATPase"/>
</dbReference>
<dbReference type="FunFam" id="3.40.50.300:FF:000838">
    <property type="entry name" value="ABC multidrug transporter (Eurofung)"/>
    <property type="match status" value="1"/>
</dbReference>
<feature type="domain" description="ABC transporter" evidence="11">
    <location>
        <begin position="593"/>
        <end position="825"/>
    </location>
</feature>
<dbReference type="GO" id="GO:0005524">
    <property type="term" value="F:ATP binding"/>
    <property type="evidence" value="ECO:0007669"/>
    <property type="project" value="UniProtKB-KW"/>
</dbReference>
<keyword evidence="4 10" id="KW-0812">Transmembrane</keyword>
<dbReference type="Pfam" id="PF00664">
    <property type="entry name" value="ABC_membrane"/>
    <property type="match status" value="1"/>
</dbReference>
<keyword evidence="8 10" id="KW-0472">Membrane</keyword>
<keyword evidence="7 10" id="KW-1133">Transmembrane helix</keyword>
<evidence type="ECO:0000256" key="6">
    <source>
        <dbReference type="ARBA" id="ARBA00022840"/>
    </source>
</evidence>
<dbReference type="CDD" id="cd18580">
    <property type="entry name" value="ABC_6TM_ABCC_D2"/>
    <property type="match status" value="1"/>
</dbReference>
<dbReference type="InterPro" id="IPR017871">
    <property type="entry name" value="ABC_transporter-like_CS"/>
</dbReference>
<dbReference type="GO" id="GO:0005886">
    <property type="term" value="C:plasma membrane"/>
    <property type="evidence" value="ECO:0007669"/>
    <property type="project" value="UniProtKB-SubCell"/>
</dbReference>
<dbReference type="OrthoDB" id="6500128at2759"/>
<keyword evidence="3" id="KW-1003">Cell membrane</keyword>
<proteinExistence type="predicted"/>
<feature type="transmembrane region" description="Helical" evidence="10">
    <location>
        <begin position="304"/>
        <end position="326"/>
    </location>
</feature>
<dbReference type="InterPro" id="IPR036640">
    <property type="entry name" value="ABC1_TM_sf"/>
</dbReference>
<dbReference type="InterPro" id="IPR044726">
    <property type="entry name" value="ABCC_6TM_D2"/>
</dbReference>
<organism evidence="13 14">
    <name type="scientific">Aureobasidium namibiae CBS 147.97</name>
    <dbReference type="NCBI Taxonomy" id="1043004"/>
    <lineage>
        <taxon>Eukaryota</taxon>
        <taxon>Fungi</taxon>
        <taxon>Dikarya</taxon>
        <taxon>Ascomycota</taxon>
        <taxon>Pezizomycotina</taxon>
        <taxon>Dothideomycetes</taxon>
        <taxon>Dothideomycetidae</taxon>
        <taxon>Dothideales</taxon>
        <taxon>Saccotheciaceae</taxon>
        <taxon>Aureobasidium</taxon>
    </lineage>
</organism>
<evidence type="ECO:0000259" key="11">
    <source>
        <dbReference type="PROSITE" id="PS50893"/>
    </source>
</evidence>
<dbReference type="InterPro" id="IPR011527">
    <property type="entry name" value="ABC1_TM_dom"/>
</dbReference>
<dbReference type="InterPro" id="IPR027417">
    <property type="entry name" value="P-loop_NTPase"/>
</dbReference>
<evidence type="ECO:0000313" key="14">
    <source>
        <dbReference type="Proteomes" id="UP000027730"/>
    </source>
</evidence>
<keyword evidence="2" id="KW-0813">Transport</keyword>
<dbReference type="InterPro" id="IPR003439">
    <property type="entry name" value="ABC_transporter-like_ATP-bd"/>
</dbReference>
<dbReference type="HOGENOM" id="CLU_000604_27_5_1"/>
<feature type="transmembrane region" description="Helical" evidence="10">
    <location>
        <begin position="100"/>
        <end position="122"/>
    </location>
</feature>
<evidence type="ECO:0000313" key="13">
    <source>
        <dbReference type="EMBL" id="KEQ69632.1"/>
    </source>
</evidence>
<dbReference type="PROSITE" id="PS00211">
    <property type="entry name" value="ABC_TRANSPORTER_1"/>
    <property type="match status" value="2"/>
</dbReference>
<keyword evidence="13" id="KW-0378">Hydrolase</keyword>
<keyword evidence="5" id="KW-0547">Nucleotide-binding</keyword>
<evidence type="ECO:0000256" key="7">
    <source>
        <dbReference type="ARBA" id="ARBA00022989"/>
    </source>
</evidence>
<evidence type="ECO:0000256" key="10">
    <source>
        <dbReference type="SAM" id="Phobius"/>
    </source>
</evidence>
<dbReference type="PANTHER" id="PTHR24223">
    <property type="entry name" value="ATP-BINDING CASSETTE SUB-FAMILY C"/>
    <property type="match status" value="1"/>
</dbReference>
<dbReference type="GO" id="GO:0140359">
    <property type="term" value="F:ABC-type transporter activity"/>
    <property type="evidence" value="ECO:0007669"/>
    <property type="project" value="InterPro"/>
</dbReference>
<feature type="transmembrane region" description="Helical" evidence="10">
    <location>
        <begin position="392"/>
        <end position="413"/>
    </location>
</feature>
<dbReference type="FunFam" id="1.20.1560.10:FF:000066">
    <property type="entry name" value="ABC multidrug transporter (Eurofung)"/>
    <property type="match status" value="1"/>
</dbReference>
<feature type="transmembrane region" description="Helical" evidence="10">
    <location>
        <begin position="40"/>
        <end position="61"/>
    </location>
</feature>
<accession>A0A074WIM5</accession>